<reference evidence="1" key="1">
    <citation type="journal article" date="2023" name="Insect Mol. Biol.">
        <title>Genome sequencing provides insights into the evolution of gene families encoding plant cell wall-degrading enzymes in longhorned beetles.</title>
        <authorList>
            <person name="Shin N.R."/>
            <person name="Okamura Y."/>
            <person name="Kirsch R."/>
            <person name="Pauchet Y."/>
        </authorList>
    </citation>
    <scope>NUCLEOTIDE SEQUENCE</scope>
    <source>
        <strain evidence="1">RBIC_L_NR</strain>
    </source>
</reference>
<dbReference type="Proteomes" id="UP001162156">
    <property type="component" value="Unassembled WGS sequence"/>
</dbReference>
<protein>
    <submittedName>
        <fullName evidence="1">Uncharacterized protein</fullName>
    </submittedName>
</protein>
<comment type="caution">
    <text evidence="1">The sequence shown here is derived from an EMBL/GenBank/DDBJ whole genome shotgun (WGS) entry which is preliminary data.</text>
</comment>
<evidence type="ECO:0000313" key="1">
    <source>
        <dbReference type="EMBL" id="KAJ8932972.1"/>
    </source>
</evidence>
<accession>A0AAV8X2Y0</accession>
<gene>
    <name evidence="1" type="ORF">NQ314_014303</name>
</gene>
<name>A0AAV8X2Y0_9CUCU</name>
<proteinExistence type="predicted"/>
<dbReference type="EMBL" id="JANEYF010003944">
    <property type="protein sequence ID" value="KAJ8932972.1"/>
    <property type="molecule type" value="Genomic_DNA"/>
</dbReference>
<evidence type="ECO:0000313" key="2">
    <source>
        <dbReference type="Proteomes" id="UP001162156"/>
    </source>
</evidence>
<organism evidence="1 2">
    <name type="scientific">Rhamnusium bicolor</name>
    <dbReference type="NCBI Taxonomy" id="1586634"/>
    <lineage>
        <taxon>Eukaryota</taxon>
        <taxon>Metazoa</taxon>
        <taxon>Ecdysozoa</taxon>
        <taxon>Arthropoda</taxon>
        <taxon>Hexapoda</taxon>
        <taxon>Insecta</taxon>
        <taxon>Pterygota</taxon>
        <taxon>Neoptera</taxon>
        <taxon>Endopterygota</taxon>
        <taxon>Coleoptera</taxon>
        <taxon>Polyphaga</taxon>
        <taxon>Cucujiformia</taxon>
        <taxon>Chrysomeloidea</taxon>
        <taxon>Cerambycidae</taxon>
        <taxon>Lepturinae</taxon>
        <taxon>Rhagiini</taxon>
        <taxon>Rhamnusium</taxon>
    </lineage>
</organism>
<dbReference type="AlphaFoldDB" id="A0AAV8X2Y0"/>
<keyword evidence="2" id="KW-1185">Reference proteome</keyword>
<sequence length="67" mass="7417">MNLLDVSKYCHVIPTSTRLLFLLLLKRNVLRLCGLILCNLDLFGYISPELSSTGLPGLRGVVEVSPM</sequence>